<evidence type="ECO:0000256" key="1">
    <source>
        <dbReference type="ARBA" id="ARBA00022849"/>
    </source>
</evidence>
<dbReference type="Pfam" id="PF01451">
    <property type="entry name" value="LMWPc"/>
    <property type="match status" value="1"/>
</dbReference>
<dbReference type="SMART" id="SM00226">
    <property type="entry name" value="LMWPc"/>
    <property type="match status" value="1"/>
</dbReference>
<evidence type="ECO:0000259" key="2">
    <source>
        <dbReference type="SMART" id="SM00226"/>
    </source>
</evidence>
<dbReference type="GO" id="GO:0046685">
    <property type="term" value="P:response to arsenic-containing substance"/>
    <property type="evidence" value="ECO:0007669"/>
    <property type="project" value="UniProtKB-KW"/>
</dbReference>
<dbReference type="CDD" id="cd16345">
    <property type="entry name" value="LMWP_ArsC"/>
    <property type="match status" value="1"/>
</dbReference>
<keyword evidence="1" id="KW-0059">Arsenical resistance</keyword>
<protein>
    <submittedName>
        <fullName evidence="3">Arsenate reductase ArsC</fullName>
    </submittedName>
</protein>
<name>A0A6B1DWP1_9CHLR</name>
<dbReference type="InterPro" id="IPR023485">
    <property type="entry name" value="Ptyr_pPase"/>
</dbReference>
<organism evidence="3">
    <name type="scientific">Caldilineaceae bacterium SB0662_bin_9</name>
    <dbReference type="NCBI Taxonomy" id="2605258"/>
    <lineage>
        <taxon>Bacteria</taxon>
        <taxon>Bacillati</taxon>
        <taxon>Chloroflexota</taxon>
        <taxon>Caldilineae</taxon>
        <taxon>Caldilineales</taxon>
        <taxon>Caldilineaceae</taxon>
    </lineage>
</organism>
<dbReference type="EMBL" id="VXPY01000093">
    <property type="protein sequence ID" value="MYD91215.1"/>
    <property type="molecule type" value="Genomic_DNA"/>
</dbReference>
<gene>
    <name evidence="3" type="ORF">F4Y08_12910</name>
</gene>
<dbReference type="SUPFAM" id="SSF52788">
    <property type="entry name" value="Phosphotyrosine protein phosphatases I"/>
    <property type="match status" value="1"/>
</dbReference>
<comment type="caution">
    <text evidence="3">The sequence shown here is derived from an EMBL/GenBank/DDBJ whole genome shotgun (WGS) entry which is preliminary data.</text>
</comment>
<reference evidence="3" key="1">
    <citation type="submission" date="2019-09" db="EMBL/GenBank/DDBJ databases">
        <title>Characterisation of the sponge microbiome using genome-centric metagenomics.</title>
        <authorList>
            <person name="Engelberts J.P."/>
            <person name="Robbins S.J."/>
            <person name="De Goeij J.M."/>
            <person name="Aranda M."/>
            <person name="Bell S.C."/>
            <person name="Webster N.S."/>
        </authorList>
    </citation>
    <scope>NUCLEOTIDE SEQUENCE</scope>
    <source>
        <strain evidence="3">SB0662_bin_9</strain>
    </source>
</reference>
<dbReference type="Gene3D" id="3.40.50.2300">
    <property type="match status" value="1"/>
</dbReference>
<sequence>MKTVLFICTGNSARSQLAEALTNHARPGEWQAVSAGVAPSSAGVHPQARAVLQENGVPTSTLRPKHLDEFRDAGPDLVVTVCDSAAQKCPVWLEEGAVVHYPLPDPSHAIGAGDAKRNAFRRTRDRIRRELVDRLDELWEQAQP</sequence>
<feature type="domain" description="Phosphotyrosine protein phosphatase I" evidence="2">
    <location>
        <begin position="2"/>
        <end position="137"/>
    </location>
</feature>
<proteinExistence type="predicted"/>
<evidence type="ECO:0000313" key="3">
    <source>
        <dbReference type="EMBL" id="MYD91215.1"/>
    </source>
</evidence>
<dbReference type="AlphaFoldDB" id="A0A6B1DWP1"/>
<dbReference type="InterPro" id="IPR036196">
    <property type="entry name" value="Ptyr_pPase_sf"/>
</dbReference>
<dbReference type="PANTHER" id="PTHR43428">
    <property type="entry name" value="ARSENATE REDUCTASE"/>
    <property type="match status" value="1"/>
</dbReference>
<accession>A0A6B1DWP1</accession>
<dbReference type="PANTHER" id="PTHR43428:SF1">
    <property type="entry name" value="ARSENATE REDUCTASE"/>
    <property type="match status" value="1"/>
</dbReference>